<evidence type="ECO:0000313" key="3">
    <source>
        <dbReference type="Proteomes" id="UP000334019"/>
    </source>
</evidence>
<name>A0A5Q2RHV6_9ACTN</name>
<organism evidence="2 3">
    <name type="scientific">Actinomarinicola tropica</name>
    <dbReference type="NCBI Taxonomy" id="2789776"/>
    <lineage>
        <taxon>Bacteria</taxon>
        <taxon>Bacillati</taxon>
        <taxon>Actinomycetota</taxon>
        <taxon>Acidimicrobiia</taxon>
        <taxon>Acidimicrobiales</taxon>
        <taxon>Iamiaceae</taxon>
        <taxon>Actinomarinicola</taxon>
    </lineage>
</organism>
<protein>
    <submittedName>
        <fullName evidence="2">Uncharacterized protein</fullName>
    </submittedName>
</protein>
<dbReference type="AlphaFoldDB" id="A0A5Q2RHV6"/>
<feature type="compositionally biased region" description="Basic residues" evidence="1">
    <location>
        <begin position="166"/>
        <end position="175"/>
    </location>
</feature>
<dbReference type="KEGG" id="atq:GH723_03000"/>
<feature type="region of interest" description="Disordered" evidence="1">
    <location>
        <begin position="141"/>
        <end position="175"/>
    </location>
</feature>
<sequence length="175" mass="18293">MGAAEGGAHAGTEVFRHAIAGEPGAGAGPAGGSLVGGVRFGTDDDDTFGREAVENVAAAAREVRCVDDHEIGRRLSEHTAEGGGLGQRPNLPAAVIPFEELHSELAQRPVRNRHEDRRGVIAANWPWIVLIAAMLAMPRGGGAAAPAATDAVTPVRTDTPDDAGRAHHRSHRWTR</sequence>
<reference evidence="2 3" key="1">
    <citation type="submission" date="2019-11" db="EMBL/GenBank/DDBJ databases">
        <authorList>
            <person name="He Y."/>
        </authorList>
    </citation>
    <scope>NUCLEOTIDE SEQUENCE [LARGE SCALE GENOMIC DNA]</scope>
    <source>
        <strain evidence="2 3">SCSIO 58843</strain>
    </source>
</reference>
<keyword evidence="3" id="KW-1185">Reference proteome</keyword>
<evidence type="ECO:0000313" key="2">
    <source>
        <dbReference type="EMBL" id="QGG94151.1"/>
    </source>
</evidence>
<proteinExistence type="predicted"/>
<dbReference type="EMBL" id="CP045851">
    <property type="protein sequence ID" value="QGG94151.1"/>
    <property type="molecule type" value="Genomic_DNA"/>
</dbReference>
<feature type="compositionally biased region" description="Low complexity" evidence="1">
    <location>
        <begin position="141"/>
        <end position="157"/>
    </location>
</feature>
<gene>
    <name evidence="2" type="ORF">GH723_03000</name>
</gene>
<dbReference type="RefSeq" id="WP_153758257.1">
    <property type="nucleotide sequence ID" value="NZ_CP045851.1"/>
</dbReference>
<dbReference type="Proteomes" id="UP000334019">
    <property type="component" value="Chromosome"/>
</dbReference>
<evidence type="ECO:0000256" key="1">
    <source>
        <dbReference type="SAM" id="MobiDB-lite"/>
    </source>
</evidence>
<accession>A0A5Q2RHV6</accession>